<feature type="signal peptide" evidence="1">
    <location>
        <begin position="1"/>
        <end position="19"/>
    </location>
</feature>
<dbReference type="InterPro" id="IPR001969">
    <property type="entry name" value="Aspartic_peptidase_AS"/>
</dbReference>
<accession>A0AAN2C9X1</accession>
<dbReference type="KEGG" id="vab:WPS_13330"/>
<evidence type="ECO:0000313" key="2">
    <source>
        <dbReference type="EMBL" id="BDE06057.1"/>
    </source>
</evidence>
<name>A0AAN2C9X1_UNVUL</name>
<dbReference type="Pfam" id="PF13650">
    <property type="entry name" value="Asp_protease_2"/>
    <property type="match status" value="1"/>
</dbReference>
<dbReference type="PROSITE" id="PS00141">
    <property type="entry name" value="ASP_PROTEASE"/>
    <property type="match status" value="1"/>
</dbReference>
<dbReference type="InterPro" id="IPR021109">
    <property type="entry name" value="Peptidase_aspartic_dom_sf"/>
</dbReference>
<dbReference type="EMBL" id="AP025523">
    <property type="protein sequence ID" value="BDE06057.1"/>
    <property type="molecule type" value="Genomic_DNA"/>
</dbReference>
<sequence length="463" mass="48280">MRFAVRVLALPAALTIAAAAPPDPLAAIAAANGHPALVHLRAVADSTLEGRRQRLTLDQFGPLQLERRCIADACSGSWFDGRRLWAFGLNDVALPVDTADLPARRTLAAIASLAFAEPAFRAGGGTAEPAGGGTWRVRAADGAPLVVSIDPATRALRTVTDASGAVLERFSRTGHAGSAAFALERSGLQTGSYARVETVPEPLDPPDGAPAAFAGEGTVPLLSDRVPIVPCTLGGRDARCLLDSGATPSALTLNFAEALGLEPRGELEIAGFSRFVTGFVDAPRLAAGAAAFERLRLAVIPAVAQERFDVVVGADLLARVHVAIDRARRRVRITAPQRVAAGEIVPLRFDGNVPLVDASFDGAPVRALLDTGDAAIVSLGYADYRRGPQWPLAVRVQAQGVAGGNDAFIVTIPQVRIGPLALGATRATVNRTQTTAHVGAGMWSRCTIELDERDERLGCAAPP</sequence>
<dbReference type="Proteomes" id="UP001317532">
    <property type="component" value="Chromosome"/>
</dbReference>
<evidence type="ECO:0000313" key="3">
    <source>
        <dbReference type="Proteomes" id="UP001317532"/>
    </source>
</evidence>
<organism evidence="2 3">
    <name type="scientific">Vulcanimicrobium alpinum</name>
    <dbReference type="NCBI Taxonomy" id="3016050"/>
    <lineage>
        <taxon>Bacteria</taxon>
        <taxon>Bacillati</taxon>
        <taxon>Vulcanimicrobiota</taxon>
        <taxon>Vulcanimicrobiia</taxon>
        <taxon>Vulcanimicrobiales</taxon>
        <taxon>Vulcanimicrobiaceae</taxon>
        <taxon>Vulcanimicrobium</taxon>
    </lineage>
</organism>
<dbReference type="SUPFAM" id="SSF50630">
    <property type="entry name" value="Acid proteases"/>
    <property type="match status" value="1"/>
</dbReference>
<evidence type="ECO:0000256" key="1">
    <source>
        <dbReference type="SAM" id="SignalP"/>
    </source>
</evidence>
<dbReference type="AlphaFoldDB" id="A0AAN2C9X1"/>
<keyword evidence="1" id="KW-0732">Signal</keyword>
<reference evidence="2 3" key="1">
    <citation type="journal article" date="2022" name="ISME Commun">
        <title>Vulcanimicrobium alpinus gen. nov. sp. nov., the first cultivated representative of the candidate phylum 'Eremiobacterota', is a metabolically versatile aerobic anoxygenic phototroph.</title>
        <authorList>
            <person name="Yabe S."/>
            <person name="Muto K."/>
            <person name="Abe K."/>
            <person name="Yokota A."/>
            <person name="Staudigel H."/>
            <person name="Tebo B.M."/>
        </authorList>
    </citation>
    <scope>NUCLEOTIDE SEQUENCE [LARGE SCALE GENOMIC DNA]</scope>
    <source>
        <strain evidence="2 3">WC8-2</strain>
    </source>
</reference>
<dbReference type="GO" id="GO:0004190">
    <property type="term" value="F:aspartic-type endopeptidase activity"/>
    <property type="evidence" value="ECO:0007669"/>
    <property type="project" value="InterPro"/>
</dbReference>
<evidence type="ECO:0008006" key="4">
    <source>
        <dbReference type="Google" id="ProtNLM"/>
    </source>
</evidence>
<protein>
    <recommendedName>
        <fullName evidence="4">Peptidase A2 domain-containing protein</fullName>
    </recommendedName>
</protein>
<gene>
    <name evidence="2" type="ORF">WPS_13330</name>
</gene>
<dbReference type="Gene3D" id="2.40.70.10">
    <property type="entry name" value="Acid Proteases"/>
    <property type="match status" value="2"/>
</dbReference>
<proteinExistence type="predicted"/>
<feature type="chain" id="PRO_5043042772" description="Peptidase A2 domain-containing protein" evidence="1">
    <location>
        <begin position="20"/>
        <end position="463"/>
    </location>
</feature>
<dbReference type="GO" id="GO:0006508">
    <property type="term" value="P:proteolysis"/>
    <property type="evidence" value="ECO:0007669"/>
    <property type="project" value="InterPro"/>
</dbReference>
<keyword evidence="3" id="KW-1185">Reference proteome</keyword>